<dbReference type="InterPro" id="IPR013538">
    <property type="entry name" value="ASHA1/2-like_C"/>
</dbReference>
<evidence type="ECO:0000313" key="3">
    <source>
        <dbReference type="EMBL" id="MDQ0101408.1"/>
    </source>
</evidence>
<evidence type="ECO:0000256" key="1">
    <source>
        <dbReference type="ARBA" id="ARBA00006817"/>
    </source>
</evidence>
<name>A0ABT9TID6_PAENI</name>
<feature type="domain" description="Activator of Hsp90 ATPase homologue 1/2-like C-terminal" evidence="2">
    <location>
        <begin position="15"/>
        <end position="142"/>
    </location>
</feature>
<protein>
    <submittedName>
        <fullName evidence="3">Uncharacterized protein YndB with AHSA1/START domain</fullName>
    </submittedName>
</protein>
<dbReference type="EMBL" id="JAUSSW010000002">
    <property type="protein sequence ID" value="MDQ0101408.1"/>
    <property type="molecule type" value="Genomic_DNA"/>
</dbReference>
<sequence>MSGQASEAVASATIDAPLEKVWDALTDPALIRQYFLGTNVTTSWRVGEPITYEGEYNGKTYEDKGTILVFDPPVRLKTTHFSPAPGLADIPENHHTVEYLLAGTPDGTTVTITQGNNSSEEEVASSTATWQLVLGNLKEFLESTP</sequence>
<comment type="similarity">
    <text evidence="1">Belongs to the AHA1 family.</text>
</comment>
<reference evidence="3 4" key="1">
    <citation type="submission" date="2023-07" db="EMBL/GenBank/DDBJ databases">
        <title>Sorghum-associated microbial communities from plants grown in Nebraska, USA.</title>
        <authorList>
            <person name="Schachtman D."/>
        </authorList>
    </citation>
    <scope>NUCLEOTIDE SEQUENCE [LARGE SCALE GENOMIC DNA]</scope>
    <source>
        <strain evidence="3 4">CC523</strain>
    </source>
</reference>
<gene>
    <name evidence="3" type="ORF">J2T10_001041</name>
</gene>
<evidence type="ECO:0000259" key="2">
    <source>
        <dbReference type="Pfam" id="PF08327"/>
    </source>
</evidence>
<evidence type="ECO:0000313" key="4">
    <source>
        <dbReference type="Proteomes" id="UP001244563"/>
    </source>
</evidence>
<dbReference type="Gene3D" id="3.30.530.20">
    <property type="match status" value="1"/>
</dbReference>
<keyword evidence="4" id="KW-1185">Reference proteome</keyword>
<comment type="caution">
    <text evidence="3">The sequence shown here is derived from an EMBL/GenBank/DDBJ whole genome shotgun (WGS) entry which is preliminary data.</text>
</comment>
<proteinExistence type="inferred from homology"/>
<dbReference type="Proteomes" id="UP001244563">
    <property type="component" value="Unassembled WGS sequence"/>
</dbReference>
<accession>A0ABT9TID6</accession>
<organism evidence="3 4">
    <name type="scientific">Paenarthrobacter nicotinovorans</name>
    <name type="common">Arthrobacter nicotinovorans</name>
    <dbReference type="NCBI Taxonomy" id="29320"/>
    <lineage>
        <taxon>Bacteria</taxon>
        <taxon>Bacillati</taxon>
        <taxon>Actinomycetota</taxon>
        <taxon>Actinomycetes</taxon>
        <taxon>Micrococcales</taxon>
        <taxon>Micrococcaceae</taxon>
        <taxon>Paenarthrobacter</taxon>
    </lineage>
</organism>
<dbReference type="InterPro" id="IPR023393">
    <property type="entry name" value="START-like_dom_sf"/>
</dbReference>
<dbReference type="SUPFAM" id="SSF55961">
    <property type="entry name" value="Bet v1-like"/>
    <property type="match status" value="1"/>
</dbReference>
<dbReference type="Pfam" id="PF08327">
    <property type="entry name" value="AHSA1"/>
    <property type="match status" value="1"/>
</dbReference>
<dbReference type="RefSeq" id="WP_018777848.1">
    <property type="nucleotide sequence ID" value="NZ_BDDW01000003.1"/>
</dbReference>